<evidence type="ECO:0000259" key="11">
    <source>
        <dbReference type="Pfam" id="PF00266"/>
    </source>
</evidence>
<dbReference type="SUPFAM" id="SSF53383">
    <property type="entry name" value="PLP-dependent transferases"/>
    <property type="match status" value="1"/>
</dbReference>
<dbReference type="PANTHER" id="PTHR21152">
    <property type="entry name" value="AMINOTRANSFERASE CLASS V"/>
    <property type="match status" value="1"/>
</dbReference>
<gene>
    <name evidence="12" type="ORF">HYPSUDRAFT_72162</name>
</gene>
<sequence>MSTAPPFTQEPHKIPGPIEVADEVLFANAHPSMSHVSPDFIPVFGDTIRMIREVLFTETAQPFLISGSGTLGWDQVAANLIEPGEEALVLNTGYFGDSFTDCLETYGARVTQLKAPVGGVVPLPELEAALTSASKPYKLLTFTHVDTSTGVLSDARAIAETVRRVSPSTLIIMDAVCAVASEEIRFDAWALDVVLSASQKGLGAPPGLSVLLASQRALGVWEARRTRGVREGSYYAGWSKWLPVMRAYEAGTAAYFATPPVNLVYALHASLALITCKKGTQFDPAVPLPTLEERFAQHRAASQRIKSAARALGLAQVPTADAHAANGMSALYFPTGISAPDLLPRLAKRGIVVAGGLLAGYQAKYFRIGHMGVSVVDPRRTDVDAIVAALEGAMGEIREEKAVQPLA</sequence>
<evidence type="ECO:0000256" key="9">
    <source>
        <dbReference type="RuleBase" id="RU004075"/>
    </source>
</evidence>
<dbReference type="FunFam" id="3.40.640.10:FF:000027">
    <property type="entry name" value="Serine--pyruvate aminotransferase, mitochondrial"/>
    <property type="match status" value="1"/>
</dbReference>
<evidence type="ECO:0000256" key="3">
    <source>
        <dbReference type="ARBA" id="ARBA00013049"/>
    </source>
</evidence>
<keyword evidence="6 8" id="KW-0663">Pyridoxal phosphate</keyword>
<evidence type="ECO:0000256" key="6">
    <source>
        <dbReference type="ARBA" id="ARBA00022898"/>
    </source>
</evidence>
<accession>A0A0D2NF15</accession>
<dbReference type="OMA" id="YEWDTPA"/>
<organism evidence="12 13">
    <name type="scientific">Hypholoma sublateritium (strain FD-334 SS-4)</name>
    <dbReference type="NCBI Taxonomy" id="945553"/>
    <lineage>
        <taxon>Eukaryota</taxon>
        <taxon>Fungi</taxon>
        <taxon>Dikarya</taxon>
        <taxon>Basidiomycota</taxon>
        <taxon>Agaricomycotina</taxon>
        <taxon>Agaricomycetes</taxon>
        <taxon>Agaricomycetidae</taxon>
        <taxon>Agaricales</taxon>
        <taxon>Agaricineae</taxon>
        <taxon>Strophariaceae</taxon>
        <taxon>Hypholoma</taxon>
    </lineage>
</organism>
<evidence type="ECO:0000256" key="7">
    <source>
        <dbReference type="PIRSR" id="PIRSR000524-1"/>
    </source>
</evidence>
<evidence type="ECO:0000256" key="2">
    <source>
        <dbReference type="ARBA" id="ARBA00009236"/>
    </source>
</evidence>
<dbReference type="Gene3D" id="3.40.640.10">
    <property type="entry name" value="Type I PLP-dependent aspartate aminotransferase-like (Major domain)"/>
    <property type="match status" value="1"/>
</dbReference>
<dbReference type="GO" id="GO:0005777">
    <property type="term" value="C:peroxisome"/>
    <property type="evidence" value="ECO:0007669"/>
    <property type="project" value="TreeGrafter"/>
</dbReference>
<dbReference type="STRING" id="945553.A0A0D2NF15"/>
<evidence type="ECO:0000313" key="13">
    <source>
        <dbReference type="Proteomes" id="UP000054270"/>
    </source>
</evidence>
<dbReference type="Pfam" id="PF00266">
    <property type="entry name" value="Aminotran_5"/>
    <property type="match status" value="1"/>
</dbReference>
<dbReference type="PIRSF" id="PIRSF000524">
    <property type="entry name" value="SPT"/>
    <property type="match status" value="1"/>
</dbReference>
<reference evidence="13" key="1">
    <citation type="submission" date="2014-04" db="EMBL/GenBank/DDBJ databases">
        <title>Evolutionary Origins and Diversification of the Mycorrhizal Mutualists.</title>
        <authorList>
            <consortium name="DOE Joint Genome Institute"/>
            <consortium name="Mycorrhizal Genomics Consortium"/>
            <person name="Kohler A."/>
            <person name="Kuo A."/>
            <person name="Nagy L.G."/>
            <person name="Floudas D."/>
            <person name="Copeland A."/>
            <person name="Barry K.W."/>
            <person name="Cichocki N."/>
            <person name="Veneault-Fourrey C."/>
            <person name="LaButti K."/>
            <person name="Lindquist E.A."/>
            <person name="Lipzen A."/>
            <person name="Lundell T."/>
            <person name="Morin E."/>
            <person name="Murat C."/>
            <person name="Riley R."/>
            <person name="Ohm R."/>
            <person name="Sun H."/>
            <person name="Tunlid A."/>
            <person name="Henrissat B."/>
            <person name="Grigoriev I.V."/>
            <person name="Hibbett D.S."/>
            <person name="Martin F."/>
        </authorList>
    </citation>
    <scope>NUCLEOTIDE SEQUENCE [LARGE SCALE GENOMIC DNA]</scope>
    <source>
        <strain evidence="13">FD-334 SS-4</strain>
    </source>
</reference>
<dbReference type="PROSITE" id="PS00595">
    <property type="entry name" value="AA_TRANSFER_CLASS_5"/>
    <property type="match status" value="1"/>
</dbReference>
<evidence type="ECO:0000256" key="5">
    <source>
        <dbReference type="ARBA" id="ARBA00022679"/>
    </source>
</evidence>
<evidence type="ECO:0000256" key="8">
    <source>
        <dbReference type="PIRSR" id="PIRSR000524-50"/>
    </source>
</evidence>
<dbReference type="AlphaFoldDB" id="A0A0D2NF15"/>
<dbReference type="InterPro" id="IPR024169">
    <property type="entry name" value="SP_NH2Trfase/AEP_transaminase"/>
</dbReference>
<keyword evidence="4" id="KW-0032">Aminotransferase</keyword>
<protein>
    <recommendedName>
        <fullName evidence="3">alanine--glyoxylate transaminase</fullName>
        <ecNumber evidence="3">2.6.1.44</ecNumber>
    </recommendedName>
</protein>
<keyword evidence="5" id="KW-0808">Transferase</keyword>
<dbReference type="InterPro" id="IPR020578">
    <property type="entry name" value="Aminotrans_V_PyrdxlP_BS"/>
</dbReference>
<dbReference type="Proteomes" id="UP000054270">
    <property type="component" value="Unassembled WGS sequence"/>
</dbReference>
<feature type="binding site" evidence="7">
    <location>
        <position position="367"/>
    </location>
    <ligand>
        <name>substrate</name>
    </ligand>
</feature>
<dbReference type="InterPro" id="IPR015424">
    <property type="entry name" value="PyrdxlP-dep_Trfase"/>
</dbReference>
<dbReference type="GO" id="GO:0019265">
    <property type="term" value="P:glycine biosynthetic process, by transamination of glyoxylate"/>
    <property type="evidence" value="ECO:0007669"/>
    <property type="project" value="TreeGrafter"/>
</dbReference>
<proteinExistence type="inferred from homology"/>
<dbReference type="EC" id="2.6.1.44" evidence="3"/>
<feature type="modified residue" description="N6-(pyridoxal phosphate)lysine" evidence="8">
    <location>
        <position position="200"/>
    </location>
</feature>
<dbReference type="GO" id="GO:0004760">
    <property type="term" value="F:L-serine-pyruvate transaminase activity"/>
    <property type="evidence" value="ECO:0007669"/>
    <property type="project" value="TreeGrafter"/>
</dbReference>
<dbReference type="InterPro" id="IPR015422">
    <property type="entry name" value="PyrdxlP-dep_Trfase_small"/>
</dbReference>
<name>A0A0D2NF15_HYPSF</name>
<evidence type="ECO:0000256" key="10">
    <source>
        <dbReference type="RuleBase" id="RU004504"/>
    </source>
</evidence>
<dbReference type="GO" id="GO:0008453">
    <property type="term" value="F:alanine-glyoxylate transaminase activity"/>
    <property type="evidence" value="ECO:0007669"/>
    <property type="project" value="UniProtKB-EC"/>
</dbReference>
<evidence type="ECO:0000256" key="1">
    <source>
        <dbReference type="ARBA" id="ARBA00001933"/>
    </source>
</evidence>
<dbReference type="EMBL" id="KN817650">
    <property type="protein sequence ID" value="KJA15226.1"/>
    <property type="molecule type" value="Genomic_DNA"/>
</dbReference>
<comment type="cofactor">
    <cofactor evidence="1 8 10">
        <name>pyridoxal 5'-phosphate</name>
        <dbReference type="ChEBI" id="CHEBI:597326"/>
    </cofactor>
</comment>
<dbReference type="PANTHER" id="PTHR21152:SF24">
    <property type="entry name" value="ALANINE--GLYOXYLATE AMINOTRANSFERASE 1"/>
    <property type="match status" value="1"/>
</dbReference>
<dbReference type="FunFam" id="3.90.1150.10:FF:000049">
    <property type="entry name" value="Alanine-glyoxylate aminotransferase 1"/>
    <property type="match status" value="1"/>
</dbReference>
<comment type="similarity">
    <text evidence="2 9">Belongs to the class-V pyridoxal-phosphate-dependent aminotransferase family.</text>
</comment>
<evidence type="ECO:0000313" key="12">
    <source>
        <dbReference type="EMBL" id="KJA15226.1"/>
    </source>
</evidence>
<dbReference type="InterPro" id="IPR015421">
    <property type="entry name" value="PyrdxlP-dep_Trfase_major"/>
</dbReference>
<feature type="domain" description="Aminotransferase class V" evidence="11">
    <location>
        <begin position="26"/>
        <end position="277"/>
    </location>
</feature>
<evidence type="ECO:0000256" key="4">
    <source>
        <dbReference type="ARBA" id="ARBA00022576"/>
    </source>
</evidence>
<dbReference type="InterPro" id="IPR000192">
    <property type="entry name" value="Aminotrans_V_dom"/>
</dbReference>
<keyword evidence="13" id="KW-1185">Reference proteome</keyword>
<dbReference type="Gene3D" id="3.90.1150.10">
    <property type="entry name" value="Aspartate Aminotransferase, domain 1"/>
    <property type="match status" value="1"/>
</dbReference>
<dbReference type="OrthoDB" id="7403325at2759"/>